<feature type="region of interest" description="Disordered" evidence="1">
    <location>
        <begin position="155"/>
        <end position="175"/>
    </location>
</feature>
<organism evidence="2 3">
    <name type="scientific">Paxillus rubicundulus Ve08.2h10</name>
    <dbReference type="NCBI Taxonomy" id="930991"/>
    <lineage>
        <taxon>Eukaryota</taxon>
        <taxon>Fungi</taxon>
        <taxon>Dikarya</taxon>
        <taxon>Basidiomycota</taxon>
        <taxon>Agaricomycotina</taxon>
        <taxon>Agaricomycetes</taxon>
        <taxon>Agaricomycetidae</taxon>
        <taxon>Boletales</taxon>
        <taxon>Paxilineae</taxon>
        <taxon>Paxillaceae</taxon>
        <taxon>Paxillus</taxon>
    </lineage>
</organism>
<dbReference type="AlphaFoldDB" id="A0A0D0DIX8"/>
<accession>A0A0D0DIX8</accession>
<feature type="compositionally biased region" description="Polar residues" evidence="1">
    <location>
        <begin position="162"/>
        <end position="175"/>
    </location>
</feature>
<dbReference type="Proteomes" id="UP000054538">
    <property type="component" value="Unassembled WGS sequence"/>
</dbReference>
<evidence type="ECO:0000313" key="2">
    <source>
        <dbReference type="EMBL" id="KIK90978.1"/>
    </source>
</evidence>
<evidence type="ECO:0000313" key="3">
    <source>
        <dbReference type="Proteomes" id="UP000054538"/>
    </source>
</evidence>
<sequence>MTFGIQYPFLVPHTNLVLYRTFSQPSTLSFSVSPSRPAVASPNFTPHCPVINTFILQSSSPLPDDLSTCVLPPSWSPIFTSVSTRPRAPSYEFLSSTATVLSPIIWKAITSIYTQGPTARIMAYKPVAKKIHSILAPIEEQFCIVRRLPDDPLAGLTPLPTSPSRLASTTRPSRS</sequence>
<dbReference type="HOGENOM" id="CLU_1533076_0_0_1"/>
<name>A0A0D0DIX8_9AGAM</name>
<proteinExistence type="predicted"/>
<protein>
    <submittedName>
        <fullName evidence="2">Uncharacterized protein</fullName>
    </submittedName>
</protein>
<evidence type="ECO:0000256" key="1">
    <source>
        <dbReference type="SAM" id="MobiDB-lite"/>
    </source>
</evidence>
<gene>
    <name evidence="2" type="ORF">PAXRUDRAFT_150628</name>
</gene>
<keyword evidence="3" id="KW-1185">Reference proteome</keyword>
<dbReference type="InParanoid" id="A0A0D0DIX8"/>
<dbReference type="EMBL" id="KN825444">
    <property type="protein sequence ID" value="KIK90978.1"/>
    <property type="molecule type" value="Genomic_DNA"/>
</dbReference>
<reference evidence="3" key="2">
    <citation type="submission" date="2015-01" db="EMBL/GenBank/DDBJ databases">
        <title>Evolutionary Origins and Diversification of the Mycorrhizal Mutualists.</title>
        <authorList>
            <consortium name="DOE Joint Genome Institute"/>
            <consortium name="Mycorrhizal Genomics Consortium"/>
            <person name="Kohler A."/>
            <person name="Kuo A."/>
            <person name="Nagy L.G."/>
            <person name="Floudas D."/>
            <person name="Copeland A."/>
            <person name="Barry K.W."/>
            <person name="Cichocki N."/>
            <person name="Veneault-Fourrey C."/>
            <person name="LaButti K."/>
            <person name="Lindquist E.A."/>
            <person name="Lipzen A."/>
            <person name="Lundell T."/>
            <person name="Morin E."/>
            <person name="Murat C."/>
            <person name="Riley R."/>
            <person name="Ohm R."/>
            <person name="Sun H."/>
            <person name="Tunlid A."/>
            <person name="Henrissat B."/>
            <person name="Grigoriev I.V."/>
            <person name="Hibbett D.S."/>
            <person name="Martin F."/>
        </authorList>
    </citation>
    <scope>NUCLEOTIDE SEQUENCE [LARGE SCALE GENOMIC DNA]</scope>
    <source>
        <strain evidence="3">Ve08.2h10</strain>
    </source>
</reference>
<reference evidence="2 3" key="1">
    <citation type="submission" date="2014-04" db="EMBL/GenBank/DDBJ databases">
        <authorList>
            <consortium name="DOE Joint Genome Institute"/>
            <person name="Kuo A."/>
            <person name="Kohler A."/>
            <person name="Jargeat P."/>
            <person name="Nagy L.G."/>
            <person name="Floudas D."/>
            <person name="Copeland A."/>
            <person name="Barry K.W."/>
            <person name="Cichocki N."/>
            <person name="Veneault-Fourrey C."/>
            <person name="LaButti K."/>
            <person name="Lindquist E.A."/>
            <person name="Lipzen A."/>
            <person name="Lundell T."/>
            <person name="Morin E."/>
            <person name="Murat C."/>
            <person name="Sun H."/>
            <person name="Tunlid A."/>
            <person name="Henrissat B."/>
            <person name="Grigoriev I.V."/>
            <person name="Hibbett D.S."/>
            <person name="Martin F."/>
            <person name="Nordberg H.P."/>
            <person name="Cantor M.N."/>
            <person name="Hua S.X."/>
        </authorList>
    </citation>
    <scope>NUCLEOTIDE SEQUENCE [LARGE SCALE GENOMIC DNA]</scope>
    <source>
        <strain evidence="2 3">Ve08.2h10</strain>
    </source>
</reference>